<protein>
    <submittedName>
        <fullName evidence="8">Y1297</fullName>
    </submittedName>
</protein>
<evidence type="ECO:0000256" key="2">
    <source>
        <dbReference type="ARBA" id="ARBA00006914"/>
    </source>
</evidence>
<dbReference type="EMBL" id="LVKB01000052">
    <property type="protein sequence ID" value="ORD96915.1"/>
    <property type="molecule type" value="Genomic_DNA"/>
</dbReference>
<evidence type="ECO:0000313" key="9">
    <source>
        <dbReference type="Proteomes" id="UP000192356"/>
    </source>
</evidence>
<dbReference type="InterPro" id="IPR050168">
    <property type="entry name" value="AAA_ATPase_domain"/>
</dbReference>
<dbReference type="OrthoDB" id="27435at2759"/>
<dbReference type="SUPFAM" id="SSF52540">
    <property type="entry name" value="P-loop containing nucleoside triphosphate hydrolases"/>
    <property type="match status" value="2"/>
</dbReference>
<dbReference type="FunFam" id="3.40.50.300:FF:000567">
    <property type="entry name" value="ATPase, AAA family protein"/>
    <property type="match status" value="1"/>
</dbReference>
<dbReference type="PANTHER" id="PTHR23077">
    <property type="entry name" value="AAA-FAMILY ATPASE"/>
    <property type="match status" value="1"/>
</dbReference>
<sequence length="505" mass="57411">MNSNKKTAADILRSKLQKTRIKMNIEESNFPKFSEIKGVDLSQFNKIYNPLFNKHKYTELGVKVPKTILIYGVEGVGKKFLINSFANEYQVQIHKSYLKTAIDVRELFRKASDDSIILIEQNNLLSFNNEDDDLLEVKLQLKESINLNNNLVVCLHKDKNVDLIIDSEIFIKIPTVKDRRDILEYLMKDIKKENIDYDLLAHNTPGFIPKDLVKLIGIASEIVIIESSARKVSLTMNDFELALKKWKNIQEVITFDDIGAMGRVKEELKNSILLPSKFPEKFARLGLERPSGILLYGPPGCGKTLIAKAVSCMSHCSFLSIKGPELITKYVGDSEKHLRDLFEKAKNLSPCVLFFDEIDSLCGRRGTNEFGNRIVNQILTLMDGMEDRGQVYIIGATNRISHIDKALLRPGRFDKIVNVPIPDESERYDIFDKTISKLPVEKFDIKELDLSGLTGAGIAGVVKEAATLCLRDNFENNDILISKKYFEIALEKFKEMKQSNFDESD</sequence>
<dbReference type="Pfam" id="PF00004">
    <property type="entry name" value="AAA"/>
    <property type="match status" value="1"/>
</dbReference>
<dbReference type="GO" id="GO:0005524">
    <property type="term" value="F:ATP binding"/>
    <property type="evidence" value="ECO:0007669"/>
    <property type="project" value="UniProtKB-KW"/>
</dbReference>
<dbReference type="VEuPathDB" id="MicrosporidiaDB:A0H76_2525"/>
<comment type="subcellular location">
    <subcellularLocation>
        <location evidence="1">Cytoplasm</location>
    </subcellularLocation>
</comment>
<comment type="caution">
    <text evidence="8">The sequence shown here is derived from an EMBL/GenBank/DDBJ whole genome shotgun (WGS) entry which is preliminary data.</text>
</comment>
<dbReference type="InterPro" id="IPR027417">
    <property type="entry name" value="P-loop_NTPase"/>
</dbReference>
<feature type="domain" description="AAA+ ATPase" evidence="7">
    <location>
        <begin position="64"/>
        <end position="175"/>
    </location>
</feature>
<dbReference type="Gene3D" id="1.10.8.60">
    <property type="match status" value="2"/>
</dbReference>
<dbReference type="Gene3D" id="3.40.50.300">
    <property type="entry name" value="P-loop containing nucleotide triphosphate hydrolases"/>
    <property type="match status" value="2"/>
</dbReference>
<evidence type="ECO:0000259" key="7">
    <source>
        <dbReference type="SMART" id="SM00382"/>
    </source>
</evidence>
<dbReference type="PANTHER" id="PTHR23077:SF171">
    <property type="entry name" value="NUCLEAR VALOSIN-CONTAINING PROTEIN-LIKE"/>
    <property type="match status" value="1"/>
</dbReference>
<evidence type="ECO:0000313" key="8">
    <source>
        <dbReference type="EMBL" id="ORD96915.1"/>
    </source>
</evidence>
<accession>A0A1X0QB37</accession>
<dbReference type="SMART" id="SM00382">
    <property type="entry name" value="AAA"/>
    <property type="match status" value="2"/>
</dbReference>
<evidence type="ECO:0000256" key="4">
    <source>
        <dbReference type="ARBA" id="ARBA00022741"/>
    </source>
</evidence>
<dbReference type="GO" id="GO:0016887">
    <property type="term" value="F:ATP hydrolysis activity"/>
    <property type="evidence" value="ECO:0007669"/>
    <property type="project" value="InterPro"/>
</dbReference>
<keyword evidence="9" id="KW-1185">Reference proteome</keyword>
<comment type="similarity">
    <text evidence="2 6">Belongs to the AAA ATPase family.</text>
</comment>
<organism evidence="8 9">
    <name type="scientific">Hepatospora eriocheir</name>
    <dbReference type="NCBI Taxonomy" id="1081669"/>
    <lineage>
        <taxon>Eukaryota</taxon>
        <taxon>Fungi</taxon>
        <taxon>Fungi incertae sedis</taxon>
        <taxon>Microsporidia</taxon>
        <taxon>Hepatosporidae</taxon>
        <taxon>Hepatospora</taxon>
    </lineage>
</organism>
<gene>
    <name evidence="8" type="ORF">HERIO_1175</name>
</gene>
<evidence type="ECO:0000256" key="6">
    <source>
        <dbReference type="RuleBase" id="RU003651"/>
    </source>
</evidence>
<evidence type="ECO:0000256" key="1">
    <source>
        <dbReference type="ARBA" id="ARBA00004496"/>
    </source>
</evidence>
<reference evidence="8 9" key="1">
    <citation type="journal article" date="2017" name="Environ. Microbiol.">
        <title>Decay of the glycolytic pathway and adaptation to intranuclear parasitism within Enterocytozoonidae microsporidia.</title>
        <authorList>
            <person name="Wiredu Boakye D."/>
            <person name="Jaroenlak P."/>
            <person name="Prachumwat A."/>
            <person name="Williams T.A."/>
            <person name="Bateman K.S."/>
            <person name="Itsathitphaisarn O."/>
            <person name="Sritunyalucksana K."/>
            <person name="Paszkiewicz K.H."/>
            <person name="Moore K.A."/>
            <person name="Stentiford G.D."/>
            <person name="Williams B.A."/>
        </authorList>
    </citation>
    <scope>NUCLEOTIDE SEQUENCE [LARGE SCALE GENOMIC DNA]</scope>
    <source>
        <strain evidence="8 9">GB1</strain>
    </source>
</reference>
<dbReference type="InterPro" id="IPR003960">
    <property type="entry name" value="ATPase_AAA_CS"/>
</dbReference>
<dbReference type="GO" id="GO:0005737">
    <property type="term" value="C:cytoplasm"/>
    <property type="evidence" value="ECO:0007669"/>
    <property type="project" value="UniProtKB-SubCell"/>
</dbReference>
<keyword evidence="5 6" id="KW-0067">ATP-binding</keyword>
<keyword evidence="4 6" id="KW-0547">Nucleotide-binding</keyword>
<dbReference type="PROSITE" id="PS00674">
    <property type="entry name" value="AAA"/>
    <property type="match status" value="1"/>
</dbReference>
<evidence type="ECO:0000256" key="5">
    <source>
        <dbReference type="ARBA" id="ARBA00022840"/>
    </source>
</evidence>
<dbReference type="InterPro" id="IPR003593">
    <property type="entry name" value="AAA+_ATPase"/>
</dbReference>
<name>A0A1X0QB37_9MICR</name>
<dbReference type="AlphaFoldDB" id="A0A1X0QB37"/>
<feature type="domain" description="AAA+ ATPase" evidence="7">
    <location>
        <begin position="289"/>
        <end position="423"/>
    </location>
</feature>
<dbReference type="Proteomes" id="UP000192356">
    <property type="component" value="Unassembled WGS sequence"/>
</dbReference>
<dbReference type="InterPro" id="IPR003959">
    <property type="entry name" value="ATPase_AAA_core"/>
</dbReference>
<keyword evidence="3" id="KW-0963">Cytoplasm</keyword>
<evidence type="ECO:0000256" key="3">
    <source>
        <dbReference type="ARBA" id="ARBA00022490"/>
    </source>
</evidence>
<dbReference type="VEuPathDB" id="MicrosporidiaDB:HERIO_1175"/>
<proteinExistence type="inferred from homology"/>